<accession>A0AAW1N9W1</accession>
<comment type="caution">
    <text evidence="1">The sequence shown here is derived from an EMBL/GenBank/DDBJ whole genome shotgun (WGS) entry which is preliminary data.</text>
</comment>
<gene>
    <name evidence="1" type="ORF">QE152_g867</name>
</gene>
<proteinExistence type="predicted"/>
<protein>
    <submittedName>
        <fullName evidence="1">Uncharacterized protein</fullName>
    </submittedName>
</protein>
<dbReference type="Proteomes" id="UP001458880">
    <property type="component" value="Unassembled WGS sequence"/>
</dbReference>
<keyword evidence="2" id="KW-1185">Reference proteome</keyword>
<dbReference type="EMBL" id="JASPKY010000004">
    <property type="protein sequence ID" value="KAK9754842.1"/>
    <property type="molecule type" value="Genomic_DNA"/>
</dbReference>
<evidence type="ECO:0000313" key="2">
    <source>
        <dbReference type="Proteomes" id="UP001458880"/>
    </source>
</evidence>
<evidence type="ECO:0000313" key="1">
    <source>
        <dbReference type="EMBL" id="KAK9754842.1"/>
    </source>
</evidence>
<organism evidence="1 2">
    <name type="scientific">Popillia japonica</name>
    <name type="common">Japanese beetle</name>
    <dbReference type="NCBI Taxonomy" id="7064"/>
    <lineage>
        <taxon>Eukaryota</taxon>
        <taxon>Metazoa</taxon>
        <taxon>Ecdysozoa</taxon>
        <taxon>Arthropoda</taxon>
        <taxon>Hexapoda</taxon>
        <taxon>Insecta</taxon>
        <taxon>Pterygota</taxon>
        <taxon>Neoptera</taxon>
        <taxon>Endopterygota</taxon>
        <taxon>Coleoptera</taxon>
        <taxon>Polyphaga</taxon>
        <taxon>Scarabaeiformia</taxon>
        <taxon>Scarabaeidae</taxon>
        <taxon>Rutelinae</taxon>
        <taxon>Popillia</taxon>
    </lineage>
</organism>
<dbReference type="AlphaFoldDB" id="A0AAW1N9W1"/>
<sequence>MLYRCNAVNKRNWSRSTGRSRRVTLDAVVVQLAAAGKLARSPSYTRHKHATENVQPSSSECDAILSYTAVQLRFTIRDTNTRPRMFNHPLANVMPYCPILRCNLGSPPVTATFVRQISFCSILVGITRSWNVFFRNQLRQPSYARSRFVPF</sequence>
<name>A0AAW1N9W1_POPJA</name>
<reference evidence="1 2" key="1">
    <citation type="journal article" date="2024" name="BMC Genomics">
        <title>De novo assembly and annotation of Popillia japonica's genome with initial clues to its potential as an invasive pest.</title>
        <authorList>
            <person name="Cucini C."/>
            <person name="Boschi S."/>
            <person name="Funari R."/>
            <person name="Cardaioli E."/>
            <person name="Iannotti N."/>
            <person name="Marturano G."/>
            <person name="Paoli F."/>
            <person name="Bruttini M."/>
            <person name="Carapelli A."/>
            <person name="Frati F."/>
            <person name="Nardi F."/>
        </authorList>
    </citation>
    <scope>NUCLEOTIDE SEQUENCE [LARGE SCALE GENOMIC DNA]</scope>
    <source>
        <strain evidence="1">DMR45628</strain>
    </source>
</reference>